<evidence type="ECO:0000313" key="3">
    <source>
        <dbReference type="Proteomes" id="UP001234354"/>
    </source>
</evidence>
<comment type="caution">
    <text evidence="2">The sequence shown here is derived from an EMBL/GenBank/DDBJ whole genome shotgun (WGS) entry which is preliminary data.</text>
</comment>
<evidence type="ECO:0000313" key="2">
    <source>
        <dbReference type="EMBL" id="MDQ1121192.1"/>
    </source>
</evidence>
<protein>
    <submittedName>
        <fullName evidence="2">Membrane protein</fullName>
    </submittedName>
</protein>
<organism evidence="2 3">
    <name type="scientific">Pseudoxanthomonas winnipegensis</name>
    <dbReference type="NCBI Taxonomy" id="2480810"/>
    <lineage>
        <taxon>Bacteria</taxon>
        <taxon>Pseudomonadati</taxon>
        <taxon>Pseudomonadota</taxon>
        <taxon>Gammaproteobacteria</taxon>
        <taxon>Lysobacterales</taxon>
        <taxon>Lysobacteraceae</taxon>
        <taxon>Pseudoxanthomonas</taxon>
    </lineage>
</organism>
<proteinExistence type="predicted"/>
<gene>
    <name evidence="2" type="ORF">QE383_003500</name>
</gene>
<reference evidence="2" key="1">
    <citation type="submission" date="2023-07" db="EMBL/GenBank/DDBJ databases">
        <title>Functional and genomic diversity of the sorghum phyllosphere microbiome.</title>
        <authorList>
            <person name="Shade A."/>
        </authorList>
    </citation>
    <scope>NUCLEOTIDE SEQUENCE</scope>
    <source>
        <strain evidence="2">SORGH_AS_0908</strain>
    </source>
</reference>
<dbReference type="Pfam" id="PF10003">
    <property type="entry name" value="DUF2244"/>
    <property type="match status" value="1"/>
</dbReference>
<keyword evidence="1" id="KW-0472">Membrane</keyword>
<dbReference type="EMBL" id="JAUTBB010000001">
    <property type="protein sequence ID" value="MDQ1121192.1"/>
    <property type="molecule type" value="Genomic_DNA"/>
</dbReference>
<accession>A0AAW8GHF5</accession>
<dbReference type="InterPro" id="IPR019253">
    <property type="entry name" value="DUF2244_TM"/>
</dbReference>
<sequence>MQVIEPETLLCAFAQFLVGCRAPDRGATIQAFSAAKGAAGAMIEVATQGPEGRGTRLTLRPPRALNGRQFVTLFVACTGLMWGAAILGWLAGNAFAPVFAVLHGGLVGLALRAAWRAGERDEVIAIAPELVEVRRRAQRDAAFRAHPYWVRLGVGGDACVTLSSSGRQVEVGRLLGPAERQELVRQLRVSLAAAVRP</sequence>
<keyword evidence="1" id="KW-0812">Transmembrane</keyword>
<evidence type="ECO:0000256" key="1">
    <source>
        <dbReference type="SAM" id="Phobius"/>
    </source>
</evidence>
<dbReference type="Proteomes" id="UP001234354">
    <property type="component" value="Unassembled WGS sequence"/>
</dbReference>
<feature type="transmembrane region" description="Helical" evidence="1">
    <location>
        <begin position="96"/>
        <end position="115"/>
    </location>
</feature>
<keyword evidence="1" id="KW-1133">Transmembrane helix</keyword>
<feature type="transmembrane region" description="Helical" evidence="1">
    <location>
        <begin position="70"/>
        <end position="90"/>
    </location>
</feature>
<name>A0AAW8GHF5_9GAMM</name>
<dbReference type="AlphaFoldDB" id="A0AAW8GHF5"/>